<sequence length="68" mass="7912">MLKWNLEYFMVRDNLSIDETAKMTGLHRNAISKIKNNKQSRADLETIERICDGFGITIDQLIIKDRDA</sequence>
<proteinExistence type="predicted"/>
<evidence type="ECO:0000259" key="1">
    <source>
        <dbReference type="PROSITE" id="PS50943"/>
    </source>
</evidence>
<organism evidence="2 3">
    <name type="scientific">Metabacillus endolithicus</name>
    <dbReference type="NCBI Taxonomy" id="1535204"/>
    <lineage>
        <taxon>Bacteria</taxon>
        <taxon>Bacillati</taxon>
        <taxon>Bacillota</taxon>
        <taxon>Bacilli</taxon>
        <taxon>Bacillales</taxon>
        <taxon>Bacillaceae</taxon>
        <taxon>Metabacillus</taxon>
    </lineage>
</organism>
<evidence type="ECO:0000313" key="3">
    <source>
        <dbReference type="Proteomes" id="UP001597318"/>
    </source>
</evidence>
<dbReference type="EMBL" id="JBHUIK010000007">
    <property type="protein sequence ID" value="MFD2216557.1"/>
    <property type="molecule type" value="Genomic_DNA"/>
</dbReference>
<dbReference type="CDD" id="cd00093">
    <property type="entry name" value="HTH_XRE"/>
    <property type="match status" value="1"/>
</dbReference>
<dbReference type="InterPro" id="IPR001387">
    <property type="entry name" value="Cro/C1-type_HTH"/>
</dbReference>
<name>A0ABW5C2I8_9BACI</name>
<dbReference type="Gene3D" id="1.10.260.40">
    <property type="entry name" value="lambda repressor-like DNA-binding domains"/>
    <property type="match status" value="1"/>
</dbReference>
<dbReference type="PROSITE" id="PS50943">
    <property type="entry name" value="HTH_CROC1"/>
    <property type="match status" value="1"/>
</dbReference>
<evidence type="ECO:0000313" key="2">
    <source>
        <dbReference type="EMBL" id="MFD2216557.1"/>
    </source>
</evidence>
<dbReference type="InterPro" id="IPR010982">
    <property type="entry name" value="Lambda_DNA-bd_dom_sf"/>
</dbReference>
<accession>A0ABW5C2I8</accession>
<dbReference type="Pfam" id="PF13443">
    <property type="entry name" value="HTH_26"/>
    <property type="match status" value="1"/>
</dbReference>
<dbReference type="SMART" id="SM00530">
    <property type="entry name" value="HTH_XRE"/>
    <property type="match status" value="1"/>
</dbReference>
<comment type="caution">
    <text evidence="2">The sequence shown here is derived from an EMBL/GenBank/DDBJ whole genome shotgun (WGS) entry which is preliminary data.</text>
</comment>
<gene>
    <name evidence="2" type="ORF">ACFSKK_23045</name>
</gene>
<reference evidence="3" key="1">
    <citation type="journal article" date="2019" name="Int. J. Syst. Evol. Microbiol.">
        <title>The Global Catalogue of Microorganisms (GCM) 10K type strain sequencing project: providing services to taxonomists for standard genome sequencing and annotation.</title>
        <authorList>
            <consortium name="The Broad Institute Genomics Platform"/>
            <consortium name="The Broad Institute Genome Sequencing Center for Infectious Disease"/>
            <person name="Wu L."/>
            <person name="Ma J."/>
        </authorList>
    </citation>
    <scope>NUCLEOTIDE SEQUENCE [LARGE SCALE GENOMIC DNA]</scope>
    <source>
        <strain evidence="3">CGMCC 1.15474</strain>
    </source>
</reference>
<feature type="domain" description="HTH cro/C1-type" evidence="1">
    <location>
        <begin position="6"/>
        <end position="61"/>
    </location>
</feature>
<protein>
    <submittedName>
        <fullName evidence="2">Helix-turn-helix domain-containing protein</fullName>
    </submittedName>
</protein>
<dbReference type="SUPFAM" id="SSF47413">
    <property type="entry name" value="lambda repressor-like DNA-binding domains"/>
    <property type="match status" value="1"/>
</dbReference>
<keyword evidence="3" id="KW-1185">Reference proteome</keyword>
<dbReference type="Proteomes" id="UP001597318">
    <property type="component" value="Unassembled WGS sequence"/>
</dbReference>
<dbReference type="RefSeq" id="WP_098797078.1">
    <property type="nucleotide sequence ID" value="NZ_CP095551.1"/>
</dbReference>